<keyword evidence="3" id="KW-1185">Reference proteome</keyword>
<evidence type="ECO:0000313" key="2">
    <source>
        <dbReference type="EMBL" id="GAA6499440.1"/>
    </source>
</evidence>
<evidence type="ECO:0000256" key="1">
    <source>
        <dbReference type="SAM" id="MobiDB-lite"/>
    </source>
</evidence>
<dbReference type="Proteomes" id="UP001600941">
    <property type="component" value="Unassembled WGS sequence"/>
</dbReference>
<gene>
    <name evidence="2" type="ORF">K340107D12_22560</name>
</gene>
<evidence type="ECO:0000313" key="3">
    <source>
        <dbReference type="Proteomes" id="UP001600941"/>
    </source>
</evidence>
<protein>
    <recommendedName>
        <fullName evidence="4">DUF2815 family protein</fullName>
    </recommendedName>
</protein>
<feature type="region of interest" description="Disordered" evidence="1">
    <location>
        <begin position="210"/>
        <end position="232"/>
    </location>
</feature>
<dbReference type="Gene3D" id="2.40.50.140">
    <property type="entry name" value="Nucleic acid-binding proteins"/>
    <property type="match status" value="1"/>
</dbReference>
<organism evidence="2 3">
    <name type="scientific">Blautia parvula</name>
    <dbReference type="NCBI Taxonomy" id="2877527"/>
    <lineage>
        <taxon>Bacteria</taxon>
        <taxon>Bacillati</taxon>
        <taxon>Bacillota</taxon>
        <taxon>Clostridia</taxon>
        <taxon>Lachnospirales</taxon>
        <taxon>Lachnospiraceae</taxon>
        <taxon>Blautia</taxon>
    </lineage>
</organism>
<reference evidence="2 3" key="1">
    <citation type="submission" date="2024-04" db="EMBL/GenBank/DDBJ databases">
        <title>Defined microbial consortia suppress multidrug-resistant proinflammatory Enterobacteriaceae via ecological control.</title>
        <authorList>
            <person name="Furuichi M."/>
            <person name="Kawaguchi T."/>
            <person name="Pust M."/>
            <person name="Yasuma K."/>
            <person name="Plichta D."/>
            <person name="Hasegawa N."/>
            <person name="Ohya T."/>
            <person name="Bhattarai S."/>
            <person name="Sasajima S."/>
            <person name="Aoto Y."/>
            <person name="Tuganbaev T."/>
            <person name="Yaginuma M."/>
            <person name="Ueda M."/>
            <person name="Okahashi N."/>
            <person name="Amafuji K."/>
            <person name="Kiridooshi Y."/>
            <person name="Sugita K."/>
            <person name="Strazar M."/>
            <person name="Skelly A."/>
            <person name="Suda W."/>
            <person name="Hattori M."/>
            <person name="Nakamoto N."/>
            <person name="Caballero S."/>
            <person name="Norman J."/>
            <person name="Olle B."/>
            <person name="Tanoue T."/>
            <person name="Arita M."/>
            <person name="Bucci V."/>
            <person name="Atarashi K."/>
            <person name="Xavier R."/>
            <person name="Honda K."/>
        </authorList>
    </citation>
    <scope>NUCLEOTIDE SEQUENCE [LARGE SCALE GENOMIC DNA]</scope>
    <source>
        <strain evidence="3">k34-0107-D12</strain>
    </source>
</reference>
<dbReference type="Pfam" id="PF10991">
    <property type="entry name" value="Enc34_ssDNA-bd"/>
    <property type="match status" value="1"/>
</dbReference>
<dbReference type="InterPro" id="IPR022595">
    <property type="entry name" value="Enc34_ssDNA-bd"/>
</dbReference>
<evidence type="ECO:0008006" key="4">
    <source>
        <dbReference type="Google" id="ProtNLM"/>
    </source>
</evidence>
<dbReference type="EMBL" id="BAABZQ010000001">
    <property type="protein sequence ID" value="GAA6499440.1"/>
    <property type="molecule type" value="Genomic_DNA"/>
</dbReference>
<dbReference type="RefSeq" id="WP_317430500.1">
    <property type="nucleotide sequence ID" value="NZ_BAABZQ010000001.1"/>
</dbReference>
<comment type="caution">
    <text evidence="2">The sequence shown here is derived from an EMBL/GenBank/DDBJ whole genome shotgun (WGS) entry which is preliminary data.</text>
</comment>
<sequence length="232" mass="24486">MDNLCNVTTGKVRLSYVHVFKPYAYQPGQEEKYQVTILVPKTDTETMGRINAAIEAAKQRGINEKWNGQCPPIVPTPVYDGDGTRPSDGLPFGPECKGCWVFTASSKADYPPEVVDAMCNPIINQSEVYSGIYGRVSVTFFPYAFGGKKGIGCGLGPVQKLEDGEALSGGSVSAAQAFGAPQQAMASAAAPATPYAAGFPGYIQSTMQQAGYPSATQPQPTGGINPITGQPY</sequence>
<dbReference type="InterPro" id="IPR012340">
    <property type="entry name" value="NA-bd_OB-fold"/>
</dbReference>
<accession>A0ABQ0BSC4</accession>
<proteinExistence type="predicted"/>
<name>A0ABQ0BSC4_9FIRM</name>
<dbReference type="SUPFAM" id="SSF50249">
    <property type="entry name" value="Nucleic acid-binding proteins"/>
    <property type="match status" value="1"/>
</dbReference>